<name>A0A4Y8LWR7_9BACL</name>
<dbReference type="OrthoDB" id="342399at2"/>
<dbReference type="EMBL" id="SOMN01000018">
    <property type="protein sequence ID" value="TFE25561.1"/>
    <property type="molecule type" value="Genomic_DNA"/>
</dbReference>
<dbReference type="Gene3D" id="3.40.50.2300">
    <property type="match status" value="1"/>
</dbReference>
<evidence type="ECO:0000256" key="3">
    <source>
        <dbReference type="ARBA" id="ARBA00022553"/>
    </source>
</evidence>
<sequence>MRKVLIVDDESWVVESLKDLVDWKHYGFEVVGQAYNGAEALVAIGSLKPDVVFTDIRMPEMNGLELIQRGRRLSSRIQFVVVSGYAEFAYAQKALTYGAVAYCLKPFDEMEISGVLLKINKTLDGAKSDPDYSLIQLLDDPSSENQLKLQEEFKKYRIPDWSTGGFVAVVAVGPRELPDFYEPVLKLKIGTSKTAYLFGAREAETRKRKWIEHFPPGTKGIGISEKMTDLSVIKEAIALADLFAHQFFVNAEAGVFDAQSYKNDELNKQMMEMNDAIRDKDQKEANLVFERIEGLFRSRSLSIRHAFQVYNMTVSFLFGLGQAENILYSYEQLVQSYPQAFAMLDELQKLTARYMRSSDSPSVETKNQTFNAILQFVTSHFNEDISLQNLSDQFFMNPSYISQLFKKEAGETFTTYISRLRIAYACELLSSDNYSVHEIAEKIGYHDYFYFTRIFKKITGKTPTQYRGEQK</sequence>
<gene>
    <name evidence="11" type="ORF">E2980_13280</name>
</gene>
<organism evidence="11 12">
    <name type="scientific">Cohnella luojiensis</name>
    <dbReference type="NCBI Taxonomy" id="652876"/>
    <lineage>
        <taxon>Bacteria</taxon>
        <taxon>Bacillati</taxon>
        <taxon>Bacillota</taxon>
        <taxon>Bacilli</taxon>
        <taxon>Bacillales</taxon>
        <taxon>Paenibacillaceae</taxon>
        <taxon>Cohnella</taxon>
    </lineage>
</organism>
<keyword evidence="6" id="KW-0238">DNA-binding</keyword>
<feature type="modified residue" description="4-aspartylphosphate" evidence="8">
    <location>
        <position position="55"/>
    </location>
</feature>
<keyword evidence="3 8" id="KW-0597">Phosphoprotein</keyword>
<dbReference type="InterPro" id="IPR020449">
    <property type="entry name" value="Tscrpt_reg_AraC-type_HTH"/>
</dbReference>
<dbReference type="InterPro" id="IPR009057">
    <property type="entry name" value="Homeodomain-like_sf"/>
</dbReference>
<dbReference type="PRINTS" id="PR00032">
    <property type="entry name" value="HTHARAC"/>
</dbReference>
<comment type="caution">
    <text evidence="11">The sequence shown here is derived from an EMBL/GenBank/DDBJ whole genome shotgun (WGS) entry which is preliminary data.</text>
</comment>
<dbReference type="GO" id="GO:0005737">
    <property type="term" value="C:cytoplasm"/>
    <property type="evidence" value="ECO:0007669"/>
    <property type="project" value="UniProtKB-SubCell"/>
</dbReference>
<evidence type="ECO:0000313" key="12">
    <source>
        <dbReference type="Proteomes" id="UP000297900"/>
    </source>
</evidence>
<keyword evidence="5" id="KW-0805">Transcription regulation</keyword>
<dbReference type="PANTHER" id="PTHR42713">
    <property type="entry name" value="HISTIDINE KINASE-RELATED"/>
    <property type="match status" value="1"/>
</dbReference>
<comment type="subcellular location">
    <subcellularLocation>
        <location evidence="1">Cytoplasm</location>
    </subcellularLocation>
</comment>
<evidence type="ECO:0000256" key="1">
    <source>
        <dbReference type="ARBA" id="ARBA00004496"/>
    </source>
</evidence>
<evidence type="ECO:0000256" key="2">
    <source>
        <dbReference type="ARBA" id="ARBA00022490"/>
    </source>
</evidence>
<evidence type="ECO:0000256" key="6">
    <source>
        <dbReference type="ARBA" id="ARBA00023125"/>
    </source>
</evidence>
<dbReference type="SUPFAM" id="SSF46689">
    <property type="entry name" value="Homeodomain-like"/>
    <property type="match status" value="2"/>
</dbReference>
<dbReference type="PANTHER" id="PTHR42713:SF3">
    <property type="entry name" value="TRANSCRIPTIONAL REGULATORY PROTEIN HPTR"/>
    <property type="match status" value="1"/>
</dbReference>
<dbReference type="RefSeq" id="WP_135152679.1">
    <property type="nucleotide sequence ID" value="NZ_SOMN01000018.1"/>
</dbReference>
<dbReference type="SMART" id="SM00448">
    <property type="entry name" value="REC"/>
    <property type="match status" value="1"/>
</dbReference>
<accession>A0A4Y8LWR7</accession>
<dbReference type="InterPro" id="IPR018062">
    <property type="entry name" value="HTH_AraC-typ_CS"/>
</dbReference>
<evidence type="ECO:0000256" key="5">
    <source>
        <dbReference type="ARBA" id="ARBA00023015"/>
    </source>
</evidence>
<dbReference type="PROSITE" id="PS01124">
    <property type="entry name" value="HTH_ARAC_FAMILY_2"/>
    <property type="match status" value="1"/>
</dbReference>
<dbReference type="AlphaFoldDB" id="A0A4Y8LWR7"/>
<evidence type="ECO:0000256" key="7">
    <source>
        <dbReference type="ARBA" id="ARBA00023163"/>
    </source>
</evidence>
<feature type="domain" description="HTH araC/xylS-type" evidence="9">
    <location>
        <begin position="371"/>
        <end position="469"/>
    </location>
</feature>
<dbReference type="CDD" id="cd17536">
    <property type="entry name" value="REC_YesN-like"/>
    <property type="match status" value="1"/>
</dbReference>
<keyword evidence="12" id="KW-1185">Reference proteome</keyword>
<dbReference type="GO" id="GO:0043565">
    <property type="term" value="F:sequence-specific DNA binding"/>
    <property type="evidence" value="ECO:0007669"/>
    <property type="project" value="InterPro"/>
</dbReference>
<evidence type="ECO:0000256" key="4">
    <source>
        <dbReference type="ARBA" id="ARBA00023012"/>
    </source>
</evidence>
<keyword evidence="2" id="KW-0963">Cytoplasm</keyword>
<evidence type="ECO:0000259" key="10">
    <source>
        <dbReference type="PROSITE" id="PS50110"/>
    </source>
</evidence>
<keyword evidence="7" id="KW-0804">Transcription</keyword>
<evidence type="ECO:0000313" key="11">
    <source>
        <dbReference type="EMBL" id="TFE25561.1"/>
    </source>
</evidence>
<dbReference type="PROSITE" id="PS00041">
    <property type="entry name" value="HTH_ARAC_FAMILY_1"/>
    <property type="match status" value="1"/>
</dbReference>
<dbReference type="InterPro" id="IPR051552">
    <property type="entry name" value="HptR"/>
</dbReference>
<dbReference type="InterPro" id="IPR018060">
    <property type="entry name" value="HTH_AraC"/>
</dbReference>
<dbReference type="PROSITE" id="PS50110">
    <property type="entry name" value="RESPONSE_REGULATORY"/>
    <property type="match status" value="1"/>
</dbReference>
<dbReference type="Proteomes" id="UP000297900">
    <property type="component" value="Unassembled WGS sequence"/>
</dbReference>
<proteinExistence type="predicted"/>
<dbReference type="InterPro" id="IPR011006">
    <property type="entry name" value="CheY-like_superfamily"/>
</dbReference>
<evidence type="ECO:0000259" key="9">
    <source>
        <dbReference type="PROSITE" id="PS01124"/>
    </source>
</evidence>
<dbReference type="SUPFAM" id="SSF52172">
    <property type="entry name" value="CheY-like"/>
    <property type="match status" value="1"/>
</dbReference>
<evidence type="ECO:0000256" key="8">
    <source>
        <dbReference type="PROSITE-ProRule" id="PRU00169"/>
    </source>
</evidence>
<feature type="domain" description="Response regulatory" evidence="10">
    <location>
        <begin position="3"/>
        <end position="120"/>
    </location>
</feature>
<protein>
    <submittedName>
        <fullName evidence="11">Response regulator</fullName>
    </submittedName>
</protein>
<dbReference type="SMART" id="SM00342">
    <property type="entry name" value="HTH_ARAC"/>
    <property type="match status" value="1"/>
</dbReference>
<dbReference type="GO" id="GO:0000160">
    <property type="term" value="P:phosphorelay signal transduction system"/>
    <property type="evidence" value="ECO:0007669"/>
    <property type="project" value="UniProtKB-KW"/>
</dbReference>
<dbReference type="InterPro" id="IPR001789">
    <property type="entry name" value="Sig_transdc_resp-reg_receiver"/>
</dbReference>
<dbReference type="Pfam" id="PF12833">
    <property type="entry name" value="HTH_18"/>
    <property type="match status" value="1"/>
</dbReference>
<dbReference type="Gene3D" id="1.10.10.60">
    <property type="entry name" value="Homeodomain-like"/>
    <property type="match status" value="2"/>
</dbReference>
<keyword evidence="4" id="KW-0902">Two-component regulatory system</keyword>
<dbReference type="Pfam" id="PF00072">
    <property type="entry name" value="Response_reg"/>
    <property type="match status" value="1"/>
</dbReference>
<dbReference type="GO" id="GO:0003700">
    <property type="term" value="F:DNA-binding transcription factor activity"/>
    <property type="evidence" value="ECO:0007669"/>
    <property type="project" value="InterPro"/>
</dbReference>
<reference evidence="11 12" key="1">
    <citation type="submission" date="2019-03" db="EMBL/GenBank/DDBJ databases">
        <title>Cohnella endophytica sp. nov., a novel endophytic bacterium isolated from bark of Sonneratia apetala.</title>
        <authorList>
            <person name="Tuo L."/>
        </authorList>
    </citation>
    <scope>NUCLEOTIDE SEQUENCE [LARGE SCALE GENOMIC DNA]</scope>
    <source>
        <strain evidence="11 12">CCTCC AB 208254</strain>
    </source>
</reference>